<dbReference type="GO" id="GO:0000977">
    <property type="term" value="F:RNA polymerase II transcription regulatory region sequence-specific DNA binding"/>
    <property type="evidence" value="ECO:0007669"/>
    <property type="project" value="TreeGrafter"/>
</dbReference>
<comment type="subcellular location">
    <subcellularLocation>
        <location evidence="1">Nucleus</location>
    </subcellularLocation>
</comment>
<dbReference type="Gene3D" id="3.30.450.20">
    <property type="entry name" value="PAS domain"/>
    <property type="match status" value="2"/>
</dbReference>
<evidence type="ECO:0000313" key="13">
    <source>
        <dbReference type="EMBL" id="KPP68941.1"/>
    </source>
</evidence>
<dbReference type="PROSITE" id="PS50112">
    <property type="entry name" value="PAS"/>
    <property type="match status" value="1"/>
</dbReference>
<dbReference type="SMART" id="SM00091">
    <property type="entry name" value="PAS"/>
    <property type="match status" value="2"/>
</dbReference>
<dbReference type="InterPro" id="IPR013655">
    <property type="entry name" value="PAS_fold_3"/>
</dbReference>
<evidence type="ECO:0000256" key="4">
    <source>
        <dbReference type="ARBA" id="ARBA00022902"/>
    </source>
</evidence>
<dbReference type="CDD" id="cd19697">
    <property type="entry name" value="bHLH-PAS_NPAS4_PASD10"/>
    <property type="match status" value="1"/>
</dbReference>
<dbReference type="Proteomes" id="UP000034805">
    <property type="component" value="Unassembled WGS sequence"/>
</dbReference>
<keyword evidence="5" id="KW-0805">Transcription regulation</keyword>
<dbReference type="GO" id="GO:0046983">
    <property type="term" value="F:protein dimerization activity"/>
    <property type="evidence" value="ECO:0007669"/>
    <property type="project" value="InterPro"/>
</dbReference>
<dbReference type="InterPro" id="IPR035965">
    <property type="entry name" value="PAS-like_dom_sf"/>
</dbReference>
<evidence type="ECO:0000256" key="10">
    <source>
        <dbReference type="SAM" id="MobiDB-lite"/>
    </source>
</evidence>
<evidence type="ECO:0000256" key="8">
    <source>
        <dbReference type="ARBA" id="ARBA00023163"/>
    </source>
</evidence>
<keyword evidence="6" id="KW-0238">DNA-binding</keyword>
<dbReference type="GO" id="GO:0000981">
    <property type="term" value="F:DNA-binding transcription factor activity, RNA polymerase II-specific"/>
    <property type="evidence" value="ECO:0007669"/>
    <property type="project" value="TreeGrafter"/>
</dbReference>
<feature type="compositionally biased region" description="Low complexity" evidence="10">
    <location>
        <begin position="583"/>
        <end position="606"/>
    </location>
</feature>
<feature type="compositionally biased region" description="Low complexity" evidence="10">
    <location>
        <begin position="883"/>
        <end position="899"/>
    </location>
</feature>
<evidence type="ECO:0000256" key="1">
    <source>
        <dbReference type="ARBA" id="ARBA00004123"/>
    </source>
</evidence>
<evidence type="ECO:0000256" key="2">
    <source>
        <dbReference type="ARBA" id="ARBA00022737"/>
    </source>
</evidence>
<accession>A0A0P7X4L2</accession>
<evidence type="ECO:0000256" key="7">
    <source>
        <dbReference type="ARBA" id="ARBA00023159"/>
    </source>
</evidence>
<dbReference type="STRING" id="113540.ENSSFOP00015066917"/>
<feature type="non-terminal residue" evidence="13">
    <location>
        <position position="1"/>
    </location>
</feature>
<feature type="region of interest" description="Disordered" evidence="10">
    <location>
        <begin position="670"/>
        <end position="707"/>
    </location>
</feature>
<evidence type="ECO:0000259" key="12">
    <source>
        <dbReference type="PROSITE" id="PS50888"/>
    </source>
</evidence>
<keyword evidence="8" id="KW-0804">Transcription</keyword>
<feature type="region of interest" description="Disordered" evidence="10">
    <location>
        <begin position="881"/>
        <end position="904"/>
    </location>
</feature>
<dbReference type="InterPro" id="IPR056192">
    <property type="entry name" value="bHLH_NPAS4"/>
</dbReference>
<evidence type="ECO:0000259" key="11">
    <source>
        <dbReference type="PROSITE" id="PS50112"/>
    </source>
</evidence>
<feature type="region of interest" description="Disordered" evidence="10">
    <location>
        <begin position="561"/>
        <end position="606"/>
    </location>
</feature>
<keyword evidence="7" id="KW-0010">Activator</keyword>
<proteinExistence type="predicted"/>
<sequence>LSDRMPLPWGIRYTADSERLSEHRFYTAVLRQGNGETRTVCFPPLSRMMIPVEDDSSSDRGRPRINHCNADYLKLYVSWFQVYKGCLVASTCAHGQVRTPGDVNASERALQERRAAAAAAAAAAPHRCLRTSDSFSSHRLATVLATPAAMYRSTKGASKARRDQINAEIRNLKELLPISEADKARLSYLHIMSLACMYTRKSVFFSQEPGPTCDEESATFLSFRELLEMLDAVPGFLLLLTGEGKLLYLSDGVAEHLGHSMVDLVAQGDSVYDIIDPADHFIMRSNLVSSTLPDTDRLFRCRFNTSKSVRRQSAGNKLVLVRARCLSFPSPGSLPSSYWTTNPVWVCFCAPLEPRPPCAAPAREPAPSPSADHTFFLACFQSQHNRDMRLQDAQDSVNVYLGFDVATLRSRSWYSLLHPEDLSHASAQHCHLLSEGGEGRVEMVVRVEAADRSWVWLYMVLQLEAGENLISSYNYIISESEAWSVRQQLSTEQSQLSLVLSSSTSYQDSLSLQSPDTLSSPDQVFTPGSSGLSVQSFDFSATVCGTGSSEELGGAAAATVEPMQLESGPRSSISSLEEESFFQQQQQHQSAAPAASPASTSSPTPVTVATVSDLDFLTQNIFLPPSFPLEPPLPALPLPLPPVPQAQSQQGKEFVCTPPLRGAASCSEISIQLGPPPLHHQPPPATTASSPSAPTPQPPLVPLALPPPSSELLFPSEPCSGSLYEKLPPTPDSPGDGDCTIMTLPEVHGPLYVDVPLGPLHYLPDGLLTPEASPGKQPCLSFFSTDREKDKERTEISLLAQHISSIAEGFYPDPTISKHTPSSCSSSPSSPSLSPTHSQSPSTPFPDELNPIKSWKSLDFPLFPDDISLFEESVLDTLLQDLSSSSSPCPSSPASSRAPSSPPTPVCWRPSPHVEGGSAVGVGPVCSVQSAHCNCLAGSGVTGSADAGVAGDGELQAGDRMDIEVTPSPLSSSSPVPASPPSRLTASPASAPGTPVAPTTPGLPCAQSLLEELAALEPMFGAGASIAPGPGQQPELYQLQCRPPLQRFPEDGSGSDPQF</sequence>
<dbReference type="GO" id="GO:0007399">
    <property type="term" value="P:nervous system development"/>
    <property type="evidence" value="ECO:0007669"/>
    <property type="project" value="UniProtKB-KW"/>
</dbReference>
<keyword evidence="2" id="KW-0677">Repeat</keyword>
<comment type="caution">
    <text evidence="13">The sequence shown here is derived from an EMBL/GenBank/DDBJ whole genome shotgun (WGS) entry which is preliminary data.</text>
</comment>
<dbReference type="PANTHER" id="PTHR23043:SF24">
    <property type="entry name" value="NEURONAL PAS DOMAIN-CONTAINING PROTEIN 4"/>
    <property type="match status" value="1"/>
</dbReference>
<dbReference type="GO" id="GO:0030154">
    <property type="term" value="P:cell differentiation"/>
    <property type="evidence" value="ECO:0007669"/>
    <property type="project" value="UniProtKB-KW"/>
</dbReference>
<evidence type="ECO:0000256" key="3">
    <source>
        <dbReference type="ARBA" id="ARBA00022782"/>
    </source>
</evidence>
<name>A0A0P7X4L2_SCLFO</name>
<evidence type="ECO:0000313" key="14">
    <source>
        <dbReference type="Proteomes" id="UP000034805"/>
    </source>
</evidence>
<evidence type="ECO:0000256" key="9">
    <source>
        <dbReference type="ARBA" id="ARBA00023242"/>
    </source>
</evidence>
<feature type="compositionally biased region" description="Low complexity" evidence="10">
    <location>
        <begin position="820"/>
        <end position="846"/>
    </location>
</feature>
<feature type="compositionally biased region" description="Low complexity" evidence="10">
    <location>
        <begin position="967"/>
        <end position="1004"/>
    </location>
</feature>
<keyword evidence="4" id="KW-0524">Neurogenesis</keyword>
<dbReference type="SUPFAM" id="SSF55785">
    <property type="entry name" value="PYP-like sensor domain (PAS domain)"/>
    <property type="match status" value="2"/>
</dbReference>
<feature type="domain" description="BHLH" evidence="12">
    <location>
        <begin position="149"/>
        <end position="202"/>
    </location>
</feature>
<keyword evidence="3" id="KW-0221">Differentiation</keyword>
<dbReference type="InterPro" id="IPR011598">
    <property type="entry name" value="bHLH_dom"/>
</dbReference>
<evidence type="ECO:0000256" key="6">
    <source>
        <dbReference type="ARBA" id="ARBA00023125"/>
    </source>
</evidence>
<gene>
    <name evidence="13" type="ORF">Z043_112342</name>
</gene>
<evidence type="ECO:0000256" key="5">
    <source>
        <dbReference type="ARBA" id="ARBA00023015"/>
    </source>
</evidence>
<protein>
    <submittedName>
        <fullName evidence="13">Neuronal PAS domain-containing protein 4-like</fullName>
    </submittedName>
</protein>
<organism evidence="13 14">
    <name type="scientific">Scleropages formosus</name>
    <name type="common">Asian bonytongue</name>
    <name type="synonym">Osteoglossum formosum</name>
    <dbReference type="NCBI Taxonomy" id="113540"/>
    <lineage>
        <taxon>Eukaryota</taxon>
        <taxon>Metazoa</taxon>
        <taxon>Chordata</taxon>
        <taxon>Craniata</taxon>
        <taxon>Vertebrata</taxon>
        <taxon>Euteleostomi</taxon>
        <taxon>Actinopterygii</taxon>
        <taxon>Neopterygii</taxon>
        <taxon>Teleostei</taxon>
        <taxon>Osteoglossocephala</taxon>
        <taxon>Osteoglossomorpha</taxon>
        <taxon>Osteoglossiformes</taxon>
        <taxon>Osteoglossidae</taxon>
        <taxon>Scleropages</taxon>
    </lineage>
</organism>
<feature type="domain" description="PAS" evidence="11">
    <location>
        <begin position="222"/>
        <end position="295"/>
    </location>
</feature>
<dbReference type="Pfam" id="PF23183">
    <property type="entry name" value="bHLH_NPAS4"/>
    <property type="match status" value="1"/>
</dbReference>
<dbReference type="GO" id="GO:0005634">
    <property type="term" value="C:nucleus"/>
    <property type="evidence" value="ECO:0007669"/>
    <property type="project" value="UniProtKB-SubCell"/>
</dbReference>
<dbReference type="PROSITE" id="PS50888">
    <property type="entry name" value="BHLH"/>
    <property type="match status" value="1"/>
</dbReference>
<dbReference type="InterPro" id="IPR000014">
    <property type="entry name" value="PAS"/>
</dbReference>
<dbReference type="Pfam" id="PF08447">
    <property type="entry name" value="PAS_3"/>
    <property type="match status" value="1"/>
</dbReference>
<feature type="region of interest" description="Disordered" evidence="10">
    <location>
        <begin position="964"/>
        <end position="1004"/>
    </location>
</feature>
<dbReference type="AlphaFoldDB" id="A0A0P7X4L2"/>
<feature type="region of interest" description="Disordered" evidence="10">
    <location>
        <begin position="817"/>
        <end position="848"/>
    </location>
</feature>
<dbReference type="CDD" id="cd00130">
    <property type="entry name" value="PAS"/>
    <property type="match status" value="2"/>
</dbReference>
<dbReference type="EMBL" id="JARO02004206">
    <property type="protein sequence ID" value="KPP68941.1"/>
    <property type="molecule type" value="Genomic_DNA"/>
</dbReference>
<feature type="compositionally biased region" description="Pro residues" evidence="10">
    <location>
        <begin position="693"/>
        <end position="707"/>
    </location>
</feature>
<reference evidence="13 14" key="1">
    <citation type="submission" date="2015-08" db="EMBL/GenBank/DDBJ databases">
        <title>The genome of the Asian arowana (Scleropages formosus).</title>
        <authorList>
            <person name="Tan M.H."/>
            <person name="Gan H.M."/>
            <person name="Croft L.J."/>
            <person name="Austin C.M."/>
        </authorList>
    </citation>
    <scope>NUCLEOTIDE SEQUENCE [LARGE SCALE GENOMIC DNA]</scope>
    <source>
        <strain evidence="13">Aro1</strain>
    </source>
</reference>
<dbReference type="PANTHER" id="PTHR23043">
    <property type="entry name" value="HYPOXIA-INDUCIBLE FACTOR 1 ALPHA"/>
    <property type="match status" value="1"/>
</dbReference>
<keyword evidence="9" id="KW-0539">Nucleus</keyword>
<feature type="compositionally biased region" description="Pro residues" evidence="10">
    <location>
        <begin position="674"/>
        <end position="685"/>
    </location>
</feature>